<feature type="coiled-coil region" evidence="1">
    <location>
        <begin position="633"/>
        <end position="672"/>
    </location>
</feature>
<dbReference type="EMBL" id="JADBGQ010000005">
    <property type="protein sequence ID" value="KAG5398238.1"/>
    <property type="molecule type" value="Genomic_DNA"/>
</dbReference>
<feature type="domain" description="FF" evidence="4">
    <location>
        <begin position="585"/>
        <end position="639"/>
    </location>
</feature>
<feature type="region of interest" description="Disordered" evidence="2">
    <location>
        <begin position="154"/>
        <end position="183"/>
    </location>
</feature>
<dbReference type="SUPFAM" id="SSF81698">
    <property type="entry name" value="FF domain"/>
    <property type="match status" value="5"/>
</dbReference>
<feature type="compositionally biased region" description="Basic and acidic residues" evidence="2">
    <location>
        <begin position="919"/>
        <end position="931"/>
    </location>
</feature>
<feature type="domain" description="FF" evidence="4">
    <location>
        <begin position="517"/>
        <end position="572"/>
    </location>
</feature>
<gene>
    <name evidence="5" type="primary">A05p039330.1_BraROA</name>
    <name evidence="5" type="ORF">IGI04_020052</name>
</gene>
<dbReference type="PANTHER" id="PTHR11864">
    <property type="entry name" value="PRE-MRNA-PROCESSING PROTEIN PRP40"/>
    <property type="match status" value="1"/>
</dbReference>
<evidence type="ECO:0000256" key="1">
    <source>
        <dbReference type="SAM" id="Coils"/>
    </source>
</evidence>
<dbReference type="InterPro" id="IPR036517">
    <property type="entry name" value="FF_domain_sf"/>
</dbReference>
<dbReference type="SMART" id="SM00441">
    <property type="entry name" value="FF"/>
    <property type="match status" value="5"/>
</dbReference>
<feature type="coiled-coil region" evidence="1">
    <location>
        <begin position="711"/>
        <end position="738"/>
    </location>
</feature>
<accession>A0ABQ7MHM5</accession>
<feature type="domain" description="FF" evidence="4">
    <location>
        <begin position="782"/>
        <end position="847"/>
    </location>
</feature>
<comment type="caution">
    <text evidence="5">The sequence shown here is derived from an EMBL/GenBank/DDBJ whole genome shotgun (WGS) entry which is preliminary data.</text>
</comment>
<evidence type="ECO:0000259" key="3">
    <source>
        <dbReference type="PROSITE" id="PS50020"/>
    </source>
</evidence>
<evidence type="ECO:0008006" key="7">
    <source>
        <dbReference type="Google" id="ProtNLM"/>
    </source>
</evidence>
<organism evidence="5 6">
    <name type="scientific">Brassica rapa subsp. trilocularis</name>
    <dbReference type="NCBI Taxonomy" id="1813537"/>
    <lineage>
        <taxon>Eukaryota</taxon>
        <taxon>Viridiplantae</taxon>
        <taxon>Streptophyta</taxon>
        <taxon>Embryophyta</taxon>
        <taxon>Tracheophyta</taxon>
        <taxon>Spermatophyta</taxon>
        <taxon>Magnoliopsida</taxon>
        <taxon>eudicotyledons</taxon>
        <taxon>Gunneridae</taxon>
        <taxon>Pentapetalae</taxon>
        <taxon>rosids</taxon>
        <taxon>malvids</taxon>
        <taxon>Brassicales</taxon>
        <taxon>Brassicaceae</taxon>
        <taxon>Brassiceae</taxon>
        <taxon>Brassica</taxon>
    </lineage>
</organism>
<dbReference type="InterPro" id="IPR036020">
    <property type="entry name" value="WW_dom_sf"/>
</dbReference>
<protein>
    <recommendedName>
        <fullName evidence="7">Pre-mRNA-processing protein 40A</fullName>
    </recommendedName>
</protein>
<proteinExistence type="predicted"/>
<feature type="domain" description="FF" evidence="4">
    <location>
        <begin position="450"/>
        <end position="504"/>
    </location>
</feature>
<dbReference type="PROSITE" id="PS50020">
    <property type="entry name" value="WW_DOMAIN_2"/>
    <property type="match status" value="2"/>
</dbReference>
<dbReference type="Pfam" id="PF25432">
    <property type="entry name" value="FF_PRPF40A"/>
    <property type="match status" value="1"/>
</dbReference>
<feature type="compositionally biased region" description="Basic and acidic residues" evidence="2">
    <location>
        <begin position="853"/>
        <end position="907"/>
    </location>
</feature>
<dbReference type="InterPro" id="IPR001202">
    <property type="entry name" value="WW_dom"/>
</dbReference>
<dbReference type="CDD" id="cd00201">
    <property type="entry name" value="WW"/>
    <property type="match status" value="2"/>
</dbReference>
<feature type="domain" description="WW" evidence="3">
    <location>
        <begin position="240"/>
        <end position="273"/>
    </location>
</feature>
<feature type="region of interest" description="Disordered" evidence="2">
    <location>
        <begin position="300"/>
        <end position="353"/>
    </location>
</feature>
<dbReference type="Gene3D" id="1.10.10.440">
    <property type="entry name" value="FF domain"/>
    <property type="match status" value="5"/>
</dbReference>
<feature type="domain" description="WW" evidence="3">
    <location>
        <begin position="199"/>
        <end position="232"/>
    </location>
</feature>
<feature type="compositionally biased region" description="Polar residues" evidence="2">
    <location>
        <begin position="301"/>
        <end position="318"/>
    </location>
</feature>
<dbReference type="Gene3D" id="2.20.70.10">
    <property type="match status" value="2"/>
</dbReference>
<feature type="compositionally biased region" description="Low complexity" evidence="2">
    <location>
        <begin position="159"/>
        <end position="179"/>
    </location>
</feature>
<dbReference type="PANTHER" id="PTHR11864:SF33">
    <property type="entry name" value="PRE-MRNA-PROCESSING PROTEIN 40B"/>
    <property type="match status" value="1"/>
</dbReference>
<feature type="region of interest" description="Disordered" evidence="2">
    <location>
        <begin position="853"/>
        <end position="940"/>
    </location>
</feature>
<evidence type="ECO:0000313" key="5">
    <source>
        <dbReference type="EMBL" id="KAG5398238.1"/>
    </source>
</evidence>
<evidence type="ECO:0000313" key="6">
    <source>
        <dbReference type="Proteomes" id="UP000823674"/>
    </source>
</evidence>
<dbReference type="PROSITE" id="PS51676">
    <property type="entry name" value="FF"/>
    <property type="match status" value="4"/>
</dbReference>
<dbReference type="SUPFAM" id="SSF51045">
    <property type="entry name" value="WW domain"/>
    <property type="match status" value="2"/>
</dbReference>
<sequence length="1095" mass="125037">MANNPHYPGIQPFQHPNASSIDLPRGFAPSMNFQHRPPIQAPQSEQVAHLASQNFQYVGRGGTTMNNGFPPQSYTPQLLQSMHHSVERPSQSNQGQHVPLGHPSLISQPNVPVASGTFLPEPYLRTSDINMNGGPRALFSYQGATSFEHLRAPTQVTGPSSHSQAQQSAPISQANAPSSIMNPAFEHPKVASSQPIPSQEAATDWVEHTSADGRRYFFNKKTKQSTWEKPVELMTLFERADAKTDWKEHSSPDGRKYYYNKVTKQSTWTMPEEMKIAREQAENASVQGLHAEGVVDASRVLSRSDTASTAAPTGLPNQTSSTPPTSDTSEKLALTSDREQAASVPGSSSPVENVDQVQAIADKTQELCDTAKTDNPSVTVMITSAATLVDKETVSTENSGDADDVSAKNTNQGSGTGPKESQKHVVDSERVDSQSEGKQIHQENISYTNKSEAVDVFKSLLKSANVGSDWTWEQAMREIINDRRYGVLRTLGERKQAFNEFLAQMRKAAEEEKIARQLKRYEDFRRMLEESMELTPSTRWSKAVTMLEDDERFKVVEREKDRRNIFEDHISDLKEKERVKAFEDRKRNIVEYRRFLESCNFIKPNSQWRKVQDRLEVDERCSRLEKIDQLEIFQEYLRDLERVEEERKKIQKEELKKAERKHRDEFRGLIDEHIATGELTAKSSWRDYLVKVKDLPVYLAIASNSSGATPKELFEDAAEDLKRKYHELKSQIKDVLKLRKVTLSTESTFDEFKVSVSEGISSPSIPDFKLKLVFDDLLERAKEKEEKEARKQTRNTEKLVDMLRSFKYITASSSWEDSKHLVEGTEKFRTIGDESFRKKTFEDYISHLKEQAKRIKQNKKEHVREEHDREKDKYGREKERVRERDNRDHRKQGSADNYNHDRGLVREAEDEGREKRRRKEGDSEQTKRAEKEEELEDGECGRRRMAEEQLYQQMYQLGDVLNEATDSLIFQGLIHEGHVQLLHAAGISSFTLLITHMRENDGVDGLASATLNIIVEEAYRIRDLRTAEKNLQTTASNIGKKDQMHSLNKNKKRIQELTTALALRPDTAANAGQIAYWTREKEACETRVANMEQNN</sequence>
<dbReference type="PROSITE" id="PS01159">
    <property type="entry name" value="WW_DOMAIN_1"/>
    <property type="match status" value="2"/>
</dbReference>
<dbReference type="SMART" id="SM00456">
    <property type="entry name" value="WW"/>
    <property type="match status" value="2"/>
</dbReference>
<dbReference type="Proteomes" id="UP000823674">
    <property type="component" value="Chromosome A05"/>
</dbReference>
<keyword evidence="1" id="KW-0175">Coiled coil</keyword>
<evidence type="ECO:0000259" key="4">
    <source>
        <dbReference type="PROSITE" id="PS51676"/>
    </source>
</evidence>
<dbReference type="Pfam" id="PF00397">
    <property type="entry name" value="WW"/>
    <property type="match status" value="2"/>
</dbReference>
<name>A0ABQ7MHM5_BRACM</name>
<keyword evidence="6" id="KW-1185">Reference proteome</keyword>
<feature type="compositionally biased region" description="Basic and acidic residues" evidence="2">
    <location>
        <begin position="420"/>
        <end position="441"/>
    </location>
</feature>
<dbReference type="Pfam" id="PF01846">
    <property type="entry name" value="FF"/>
    <property type="match status" value="4"/>
</dbReference>
<reference evidence="5 6" key="1">
    <citation type="submission" date="2021-03" db="EMBL/GenBank/DDBJ databases">
        <authorList>
            <person name="King G.J."/>
            <person name="Bancroft I."/>
            <person name="Baten A."/>
            <person name="Bloomfield J."/>
            <person name="Borpatragohain P."/>
            <person name="He Z."/>
            <person name="Irish N."/>
            <person name="Irwin J."/>
            <person name="Liu K."/>
            <person name="Mauleon R.P."/>
            <person name="Moore J."/>
            <person name="Morris R."/>
            <person name="Ostergaard L."/>
            <person name="Wang B."/>
            <person name="Wells R."/>
        </authorList>
    </citation>
    <scope>NUCLEOTIDE SEQUENCE [LARGE SCALE GENOMIC DNA]</scope>
    <source>
        <strain evidence="5">R-o-18</strain>
        <tissue evidence="5">Leaf</tissue>
    </source>
</reference>
<feature type="region of interest" description="Disordered" evidence="2">
    <location>
        <begin position="392"/>
        <end position="441"/>
    </location>
</feature>
<dbReference type="InterPro" id="IPR039726">
    <property type="entry name" value="Prp40-like"/>
</dbReference>
<evidence type="ECO:0000256" key="2">
    <source>
        <dbReference type="SAM" id="MobiDB-lite"/>
    </source>
</evidence>
<dbReference type="InterPro" id="IPR002713">
    <property type="entry name" value="FF_domain"/>
</dbReference>